<evidence type="ECO:0000313" key="3">
    <source>
        <dbReference type="Proteomes" id="UP001501599"/>
    </source>
</evidence>
<dbReference type="EMBL" id="BAAAQT010000005">
    <property type="protein sequence ID" value="GAA2172800.1"/>
    <property type="molecule type" value="Genomic_DNA"/>
</dbReference>
<organism evidence="2 3">
    <name type="scientific">Agrococcus versicolor</name>
    <dbReference type="NCBI Taxonomy" id="501482"/>
    <lineage>
        <taxon>Bacteria</taxon>
        <taxon>Bacillati</taxon>
        <taxon>Actinomycetota</taxon>
        <taxon>Actinomycetes</taxon>
        <taxon>Micrococcales</taxon>
        <taxon>Microbacteriaceae</taxon>
        <taxon>Agrococcus</taxon>
    </lineage>
</organism>
<keyword evidence="3" id="KW-1185">Reference proteome</keyword>
<dbReference type="Proteomes" id="UP001501599">
    <property type="component" value="Unassembled WGS sequence"/>
</dbReference>
<sequence length="73" mass="7845">MCSSSRPEWFGAGRSPDGSRFARASRSRSRTGVHACNSGAADRIPDGSDEFPIHRDEHAEALTCPALVGNPFQ</sequence>
<reference evidence="3" key="1">
    <citation type="journal article" date="2019" name="Int. J. Syst. Evol. Microbiol.">
        <title>The Global Catalogue of Microorganisms (GCM) 10K type strain sequencing project: providing services to taxonomists for standard genome sequencing and annotation.</title>
        <authorList>
            <consortium name="The Broad Institute Genomics Platform"/>
            <consortium name="The Broad Institute Genome Sequencing Center for Infectious Disease"/>
            <person name="Wu L."/>
            <person name="Ma J."/>
        </authorList>
    </citation>
    <scope>NUCLEOTIDE SEQUENCE [LARGE SCALE GENOMIC DNA]</scope>
    <source>
        <strain evidence="3">JCM 16026</strain>
    </source>
</reference>
<gene>
    <name evidence="2" type="ORF">GCM10009846_12160</name>
</gene>
<feature type="region of interest" description="Disordered" evidence="1">
    <location>
        <begin position="1"/>
        <end position="52"/>
    </location>
</feature>
<comment type="caution">
    <text evidence="2">The sequence shown here is derived from an EMBL/GenBank/DDBJ whole genome shotgun (WGS) entry which is preliminary data.</text>
</comment>
<name>A0ABP5MDU2_9MICO</name>
<evidence type="ECO:0000256" key="1">
    <source>
        <dbReference type="SAM" id="MobiDB-lite"/>
    </source>
</evidence>
<evidence type="ECO:0000313" key="2">
    <source>
        <dbReference type="EMBL" id="GAA2172800.1"/>
    </source>
</evidence>
<protein>
    <submittedName>
        <fullName evidence="2">Uncharacterized protein</fullName>
    </submittedName>
</protein>
<feature type="compositionally biased region" description="Basic and acidic residues" evidence="1">
    <location>
        <begin position="43"/>
        <end position="52"/>
    </location>
</feature>
<proteinExistence type="predicted"/>
<accession>A0ABP5MDU2</accession>